<evidence type="ECO:0000313" key="10">
    <source>
        <dbReference type="EMBL" id="OCS92226.1"/>
    </source>
</evidence>
<dbReference type="NCBIfam" id="TIGR02432">
    <property type="entry name" value="lysidine_TilS_N"/>
    <property type="match status" value="1"/>
</dbReference>
<dbReference type="HAMAP" id="MF_01161">
    <property type="entry name" value="tRNA_Ile_lys_synt"/>
    <property type="match status" value="1"/>
</dbReference>
<dbReference type="InterPro" id="IPR014729">
    <property type="entry name" value="Rossmann-like_a/b/a_fold"/>
</dbReference>
<dbReference type="InterPro" id="IPR012094">
    <property type="entry name" value="tRNA_Ile_lys_synt"/>
</dbReference>
<name>A0A1C0YYS7_9BACL</name>
<feature type="domain" description="Lysidine-tRNA(Ile) synthetase C-terminal" evidence="9">
    <location>
        <begin position="380"/>
        <end position="454"/>
    </location>
</feature>
<keyword evidence="3 8" id="KW-0436">Ligase</keyword>
<dbReference type="EC" id="6.3.4.19" evidence="8"/>
<feature type="binding site" evidence="8">
    <location>
        <begin position="29"/>
        <end position="34"/>
    </location>
    <ligand>
        <name>ATP</name>
        <dbReference type="ChEBI" id="CHEBI:30616"/>
    </ligand>
</feature>
<dbReference type="Gene3D" id="3.40.50.620">
    <property type="entry name" value="HUPs"/>
    <property type="match status" value="1"/>
</dbReference>
<gene>
    <name evidence="8" type="primary">tilS</name>
    <name evidence="10" type="ORF">A6K76_07560</name>
</gene>
<dbReference type="AlphaFoldDB" id="A0A1C0YYS7"/>
<keyword evidence="2 8" id="KW-0963">Cytoplasm</keyword>
<comment type="subcellular location">
    <subcellularLocation>
        <location evidence="1 8">Cytoplasm</location>
    </subcellularLocation>
</comment>
<dbReference type="InterPro" id="IPR012796">
    <property type="entry name" value="Lysidine-tRNA-synth_C"/>
</dbReference>
<dbReference type="SUPFAM" id="SSF56037">
    <property type="entry name" value="PheT/TilS domain"/>
    <property type="match status" value="1"/>
</dbReference>
<keyword evidence="4 8" id="KW-0819">tRNA processing</keyword>
<comment type="catalytic activity">
    <reaction evidence="7 8">
        <text>cytidine(34) in tRNA(Ile2) + L-lysine + ATP = lysidine(34) in tRNA(Ile2) + AMP + diphosphate + H(+)</text>
        <dbReference type="Rhea" id="RHEA:43744"/>
        <dbReference type="Rhea" id="RHEA-COMP:10625"/>
        <dbReference type="Rhea" id="RHEA-COMP:10670"/>
        <dbReference type="ChEBI" id="CHEBI:15378"/>
        <dbReference type="ChEBI" id="CHEBI:30616"/>
        <dbReference type="ChEBI" id="CHEBI:32551"/>
        <dbReference type="ChEBI" id="CHEBI:33019"/>
        <dbReference type="ChEBI" id="CHEBI:82748"/>
        <dbReference type="ChEBI" id="CHEBI:83665"/>
        <dbReference type="ChEBI" id="CHEBI:456215"/>
        <dbReference type="EC" id="6.3.4.19"/>
    </reaction>
</comment>
<protein>
    <recommendedName>
        <fullName evidence="8">tRNA(Ile)-lysidine synthase</fullName>
        <ecNumber evidence="8">6.3.4.19</ecNumber>
    </recommendedName>
    <alternativeName>
        <fullName evidence="8">tRNA(Ile)-2-lysyl-cytidine synthase</fullName>
    </alternativeName>
    <alternativeName>
        <fullName evidence="8">tRNA(Ile)-lysidine synthetase</fullName>
    </alternativeName>
</protein>
<keyword evidence="5 8" id="KW-0547">Nucleotide-binding</keyword>
<dbReference type="EMBL" id="MATO01000018">
    <property type="protein sequence ID" value="OCS92226.1"/>
    <property type="molecule type" value="Genomic_DNA"/>
</dbReference>
<dbReference type="SMART" id="SM00977">
    <property type="entry name" value="TilS_C"/>
    <property type="match status" value="1"/>
</dbReference>
<evidence type="ECO:0000256" key="6">
    <source>
        <dbReference type="ARBA" id="ARBA00022840"/>
    </source>
</evidence>
<dbReference type="GO" id="GO:0005524">
    <property type="term" value="F:ATP binding"/>
    <property type="evidence" value="ECO:0007669"/>
    <property type="project" value="UniProtKB-UniRule"/>
</dbReference>
<comment type="domain">
    <text evidence="8">The N-terminal region contains the highly conserved SGGXDS motif, predicted to be a P-loop motif involved in ATP binding.</text>
</comment>
<dbReference type="GO" id="GO:0006400">
    <property type="term" value="P:tRNA modification"/>
    <property type="evidence" value="ECO:0007669"/>
    <property type="project" value="UniProtKB-UniRule"/>
</dbReference>
<comment type="similarity">
    <text evidence="8">Belongs to the tRNA(Ile)-lysidine synthase family.</text>
</comment>
<dbReference type="InterPro" id="IPR011063">
    <property type="entry name" value="TilS/TtcA_N"/>
</dbReference>
<dbReference type="Pfam" id="PF01171">
    <property type="entry name" value="ATP_bind_3"/>
    <property type="match status" value="1"/>
</dbReference>
<reference evidence="10 11" key="1">
    <citation type="submission" date="2016-07" db="EMBL/GenBank/DDBJ databases">
        <title>Caryophanon latum genome sequencing.</title>
        <authorList>
            <person name="Verma A."/>
            <person name="Pal Y."/>
            <person name="Krishnamurthi S."/>
        </authorList>
    </citation>
    <scope>NUCLEOTIDE SEQUENCE [LARGE SCALE GENOMIC DNA]</scope>
    <source>
        <strain evidence="10 11">DSM 14151</strain>
    </source>
</reference>
<dbReference type="Gene3D" id="3.30.465.60">
    <property type="match status" value="1"/>
</dbReference>
<dbReference type="NCBIfam" id="TIGR02433">
    <property type="entry name" value="lysidine_TilS_C"/>
    <property type="match status" value="1"/>
</dbReference>
<accession>A0A1C0YYS7</accession>
<evidence type="ECO:0000256" key="4">
    <source>
        <dbReference type="ARBA" id="ARBA00022694"/>
    </source>
</evidence>
<dbReference type="PANTHER" id="PTHR43033:SF1">
    <property type="entry name" value="TRNA(ILE)-LYSIDINE SYNTHASE-RELATED"/>
    <property type="match status" value="1"/>
</dbReference>
<dbReference type="CDD" id="cd01992">
    <property type="entry name" value="TilS_N"/>
    <property type="match status" value="1"/>
</dbReference>
<dbReference type="Pfam" id="PF11734">
    <property type="entry name" value="TilS_C"/>
    <property type="match status" value="1"/>
</dbReference>
<comment type="caution">
    <text evidence="10">The sequence shown here is derived from an EMBL/GenBank/DDBJ whole genome shotgun (WGS) entry which is preliminary data.</text>
</comment>
<evidence type="ECO:0000256" key="7">
    <source>
        <dbReference type="ARBA" id="ARBA00048539"/>
    </source>
</evidence>
<keyword evidence="6 8" id="KW-0067">ATP-binding</keyword>
<dbReference type="SUPFAM" id="SSF52402">
    <property type="entry name" value="Adenine nucleotide alpha hydrolases-like"/>
    <property type="match status" value="1"/>
</dbReference>
<evidence type="ECO:0000256" key="8">
    <source>
        <dbReference type="HAMAP-Rule" id="MF_01161"/>
    </source>
</evidence>
<dbReference type="Proteomes" id="UP000093482">
    <property type="component" value="Unassembled WGS sequence"/>
</dbReference>
<evidence type="ECO:0000259" key="9">
    <source>
        <dbReference type="SMART" id="SM00977"/>
    </source>
</evidence>
<proteinExistence type="inferred from homology"/>
<dbReference type="PANTHER" id="PTHR43033">
    <property type="entry name" value="TRNA(ILE)-LYSIDINE SYNTHASE-RELATED"/>
    <property type="match status" value="1"/>
</dbReference>
<evidence type="ECO:0000256" key="2">
    <source>
        <dbReference type="ARBA" id="ARBA00022490"/>
    </source>
</evidence>
<evidence type="ECO:0000256" key="1">
    <source>
        <dbReference type="ARBA" id="ARBA00004496"/>
    </source>
</evidence>
<keyword evidence="11" id="KW-1185">Reference proteome</keyword>
<organism evidence="10 11">
    <name type="scientific">Caryophanon latum</name>
    <dbReference type="NCBI Taxonomy" id="33977"/>
    <lineage>
        <taxon>Bacteria</taxon>
        <taxon>Bacillati</taxon>
        <taxon>Bacillota</taxon>
        <taxon>Bacilli</taxon>
        <taxon>Bacillales</taxon>
        <taxon>Caryophanaceae</taxon>
        <taxon>Caryophanon</taxon>
    </lineage>
</organism>
<sequence length="459" mass="52670">MKTLQQAVRQLQQYTQCIERGDRLLIACSGGIDSMALLHYFYEEKERLHIDVAAVYVDHMLRGEQSKEDGKFVAQFCRARGIQFYTKAIAIADIVAKTGDNVQNVCRIKRYEYFEELMAQHTKLVTAHHADDQLETMLMAMTKGSSLAALSGIRVRRPFAQGEMVRPFLFVTRAQIEAYMNERGLLHREDPSNAKLVYTRNRVRHTVTPLLKKENEHIATHAAQLSIQLQQDDMFLNELAEQYVTQYVKQQASGAYHFEINMFQRMPLALQRRFILILLSYVYKDVNVLQSHALTTSLLTLCSTVNGNAQLHLPNGVVARRQYGNMLIGDIDNEELETRMLLPYEPVRAADYEIVLMQAGTTVLATDDVYYITLTAHEQLYIRSREHGDRIWLKGMEQPKKVARLFIDEKIPVARRQAIPLLVSNKRGILSVIGVRASVYVSDVQQCHQWQIVIRTIAL</sequence>
<evidence type="ECO:0000256" key="5">
    <source>
        <dbReference type="ARBA" id="ARBA00022741"/>
    </source>
</evidence>
<dbReference type="SUPFAM" id="SSF82829">
    <property type="entry name" value="MesJ substrate recognition domain-like"/>
    <property type="match status" value="1"/>
</dbReference>
<evidence type="ECO:0000313" key="11">
    <source>
        <dbReference type="Proteomes" id="UP000093482"/>
    </source>
</evidence>
<dbReference type="GO" id="GO:0005737">
    <property type="term" value="C:cytoplasm"/>
    <property type="evidence" value="ECO:0007669"/>
    <property type="project" value="UniProtKB-SubCell"/>
</dbReference>
<dbReference type="InterPro" id="IPR012795">
    <property type="entry name" value="tRNA_Ile_lys_synt_N"/>
</dbReference>
<evidence type="ECO:0000256" key="3">
    <source>
        <dbReference type="ARBA" id="ARBA00022598"/>
    </source>
</evidence>
<comment type="function">
    <text evidence="8">Ligates lysine onto the cytidine present at position 34 of the AUA codon-specific tRNA(Ile) that contains the anticodon CAU, in an ATP-dependent manner. Cytidine is converted to lysidine, thus changing the amino acid specificity of the tRNA from methionine to isoleucine.</text>
</comment>
<dbReference type="GO" id="GO:0032267">
    <property type="term" value="F:tRNA(Ile)-lysidine synthase activity"/>
    <property type="evidence" value="ECO:0007669"/>
    <property type="project" value="UniProtKB-EC"/>
</dbReference>